<dbReference type="AlphaFoldDB" id="A0ABD2CWX8"/>
<name>A0ABD2CWX8_VESMC</name>
<dbReference type="Proteomes" id="UP001607303">
    <property type="component" value="Unassembled WGS sequence"/>
</dbReference>
<sequence length="64" mass="7490">MFAKKNTSNIYYRTVKNRVKDQLDSLRNIKYSTTVINIITTSGYYQIGMVKESISVYSLSNEHY</sequence>
<evidence type="ECO:0000313" key="2">
    <source>
        <dbReference type="Proteomes" id="UP001607303"/>
    </source>
</evidence>
<protein>
    <submittedName>
        <fullName evidence="1">Uncharacterized protein</fullName>
    </submittedName>
</protein>
<proteinExistence type="predicted"/>
<keyword evidence="2" id="KW-1185">Reference proteome</keyword>
<evidence type="ECO:0000313" key="1">
    <source>
        <dbReference type="EMBL" id="KAL2748683.1"/>
    </source>
</evidence>
<comment type="caution">
    <text evidence="1">The sequence shown here is derived from an EMBL/GenBank/DDBJ whole genome shotgun (WGS) entry which is preliminary data.</text>
</comment>
<organism evidence="1 2">
    <name type="scientific">Vespula maculifrons</name>
    <name type="common">Eastern yellow jacket</name>
    <name type="synonym">Wasp</name>
    <dbReference type="NCBI Taxonomy" id="7453"/>
    <lineage>
        <taxon>Eukaryota</taxon>
        <taxon>Metazoa</taxon>
        <taxon>Ecdysozoa</taxon>
        <taxon>Arthropoda</taxon>
        <taxon>Hexapoda</taxon>
        <taxon>Insecta</taxon>
        <taxon>Pterygota</taxon>
        <taxon>Neoptera</taxon>
        <taxon>Endopterygota</taxon>
        <taxon>Hymenoptera</taxon>
        <taxon>Apocrita</taxon>
        <taxon>Aculeata</taxon>
        <taxon>Vespoidea</taxon>
        <taxon>Vespidae</taxon>
        <taxon>Vespinae</taxon>
        <taxon>Vespula</taxon>
    </lineage>
</organism>
<dbReference type="EMBL" id="JAYRBN010000031">
    <property type="protein sequence ID" value="KAL2748683.1"/>
    <property type="molecule type" value="Genomic_DNA"/>
</dbReference>
<gene>
    <name evidence="1" type="ORF">V1477_003326</name>
</gene>
<accession>A0ABD2CWX8</accession>
<reference evidence="1 2" key="1">
    <citation type="journal article" date="2024" name="Ann. Entomol. Soc. Am.">
        <title>Genomic analyses of the southern and eastern yellowjacket wasps (Hymenoptera: Vespidae) reveal evolutionary signatures of social life.</title>
        <authorList>
            <person name="Catto M.A."/>
            <person name="Caine P.B."/>
            <person name="Orr S.E."/>
            <person name="Hunt B.G."/>
            <person name="Goodisman M.A.D."/>
        </authorList>
    </citation>
    <scope>NUCLEOTIDE SEQUENCE [LARGE SCALE GENOMIC DNA]</scope>
    <source>
        <strain evidence="1">232</strain>
        <tissue evidence="1">Head and thorax</tissue>
    </source>
</reference>